<accession>A0A1D1W4E5</accession>
<comment type="subcellular location">
    <subcellularLocation>
        <location evidence="1">Cell membrane</location>
        <topology evidence="1">Multi-pass membrane protein</topology>
    </subcellularLocation>
</comment>
<keyword evidence="4 9" id="KW-1133">Transmembrane helix</keyword>
<sequence>MCYLHYPSRADSPSTWRYLASVRFILQYANYWCHCTLAIHRFLTMAFPHRSSLLRSNKVISTLLALPWAFSVVVNLFPTFSLFQLRYQPSVPWGGFTIGPQKVAVFNAVFGVHIPGTVMGLCYTLSIIQAGYAVRNRQRRVGYGLNAEGLPSTQMMRTVRRRWEISRVLFLTFVWYLLCTYPVPILSLLHPEAIGTFPLLALWLRFPQYSYVGLTPLHVSGRCSDYIETLVLSYVLWPKSSE</sequence>
<feature type="transmembrane region" description="Helical" evidence="9">
    <location>
        <begin position="165"/>
        <end position="183"/>
    </location>
</feature>
<dbReference type="Gene3D" id="1.20.1070.10">
    <property type="entry name" value="Rhodopsin 7-helix transmembrane proteins"/>
    <property type="match status" value="1"/>
</dbReference>
<gene>
    <name evidence="11" type="primary">RvY_18065-1</name>
    <name evidence="11" type="synonym">RvY_18065.1</name>
    <name evidence="11" type="ORF">RvY_18065</name>
</gene>
<organism evidence="11 12">
    <name type="scientific">Ramazzottius varieornatus</name>
    <name type="common">Water bear</name>
    <name type="synonym">Tardigrade</name>
    <dbReference type="NCBI Taxonomy" id="947166"/>
    <lineage>
        <taxon>Eukaryota</taxon>
        <taxon>Metazoa</taxon>
        <taxon>Ecdysozoa</taxon>
        <taxon>Tardigrada</taxon>
        <taxon>Eutardigrada</taxon>
        <taxon>Parachela</taxon>
        <taxon>Hypsibioidea</taxon>
        <taxon>Ramazzottiidae</taxon>
        <taxon>Ramazzottius</taxon>
    </lineage>
</organism>
<keyword evidence="3 9" id="KW-0812">Transmembrane</keyword>
<evidence type="ECO:0000313" key="11">
    <source>
        <dbReference type="EMBL" id="GAV08357.1"/>
    </source>
</evidence>
<keyword evidence="6 9" id="KW-0472">Membrane</keyword>
<keyword evidence="2" id="KW-1003">Cell membrane</keyword>
<keyword evidence="5" id="KW-0297">G-protein coupled receptor</keyword>
<comment type="caution">
    <text evidence="11">The sequence shown here is derived from an EMBL/GenBank/DDBJ whole genome shotgun (WGS) entry which is preliminary data.</text>
</comment>
<dbReference type="PROSITE" id="PS50262">
    <property type="entry name" value="G_PROTEIN_RECEP_F1_2"/>
    <property type="match status" value="1"/>
</dbReference>
<dbReference type="EMBL" id="BDGG01000017">
    <property type="protein sequence ID" value="GAV08357.1"/>
    <property type="molecule type" value="Genomic_DNA"/>
</dbReference>
<feature type="transmembrane region" description="Helical" evidence="9">
    <location>
        <begin position="59"/>
        <end position="83"/>
    </location>
</feature>
<proteinExistence type="predicted"/>
<feature type="domain" description="G-protein coupled receptors family 1 profile" evidence="10">
    <location>
        <begin position="1"/>
        <end position="189"/>
    </location>
</feature>
<dbReference type="InterPro" id="IPR017452">
    <property type="entry name" value="GPCR_Rhodpsn_7TM"/>
</dbReference>
<keyword evidence="8" id="KW-0807">Transducer</keyword>
<evidence type="ECO:0000256" key="3">
    <source>
        <dbReference type="ARBA" id="ARBA00022692"/>
    </source>
</evidence>
<reference evidence="11 12" key="1">
    <citation type="journal article" date="2016" name="Nat. Commun.">
        <title>Extremotolerant tardigrade genome and improved radiotolerance of human cultured cells by tardigrade-unique protein.</title>
        <authorList>
            <person name="Hashimoto T."/>
            <person name="Horikawa D.D."/>
            <person name="Saito Y."/>
            <person name="Kuwahara H."/>
            <person name="Kozuka-Hata H."/>
            <person name="Shin-I T."/>
            <person name="Minakuchi Y."/>
            <person name="Ohishi K."/>
            <person name="Motoyama A."/>
            <person name="Aizu T."/>
            <person name="Enomoto A."/>
            <person name="Kondo K."/>
            <person name="Tanaka S."/>
            <person name="Hara Y."/>
            <person name="Koshikawa S."/>
            <person name="Sagara H."/>
            <person name="Miura T."/>
            <person name="Yokobori S."/>
            <person name="Miyagawa K."/>
            <person name="Suzuki Y."/>
            <person name="Kubo T."/>
            <person name="Oyama M."/>
            <person name="Kohara Y."/>
            <person name="Fujiyama A."/>
            <person name="Arakawa K."/>
            <person name="Katayama T."/>
            <person name="Toyoda A."/>
            <person name="Kunieda T."/>
        </authorList>
    </citation>
    <scope>NUCLEOTIDE SEQUENCE [LARGE SCALE GENOMIC DNA]</scope>
    <source>
        <strain evidence="11 12">YOKOZUNA-1</strain>
    </source>
</reference>
<keyword evidence="7" id="KW-0675">Receptor</keyword>
<dbReference type="AlphaFoldDB" id="A0A1D1W4E5"/>
<evidence type="ECO:0000313" key="12">
    <source>
        <dbReference type="Proteomes" id="UP000186922"/>
    </source>
</evidence>
<evidence type="ECO:0000256" key="5">
    <source>
        <dbReference type="ARBA" id="ARBA00023040"/>
    </source>
</evidence>
<dbReference type="CDD" id="cd00637">
    <property type="entry name" value="7tm_classA_rhodopsin-like"/>
    <property type="match status" value="1"/>
</dbReference>
<evidence type="ECO:0000259" key="10">
    <source>
        <dbReference type="PROSITE" id="PS50262"/>
    </source>
</evidence>
<name>A0A1D1W4E5_RAMVA</name>
<dbReference type="OrthoDB" id="9946711at2759"/>
<dbReference type="Proteomes" id="UP000186922">
    <property type="component" value="Unassembled WGS sequence"/>
</dbReference>
<evidence type="ECO:0000256" key="6">
    <source>
        <dbReference type="ARBA" id="ARBA00023136"/>
    </source>
</evidence>
<feature type="transmembrane region" description="Helical" evidence="9">
    <location>
        <begin position="103"/>
        <end position="130"/>
    </location>
</feature>
<dbReference type="InterPro" id="IPR000276">
    <property type="entry name" value="GPCR_Rhodpsn"/>
</dbReference>
<dbReference type="GO" id="GO:0005886">
    <property type="term" value="C:plasma membrane"/>
    <property type="evidence" value="ECO:0007669"/>
    <property type="project" value="UniProtKB-SubCell"/>
</dbReference>
<evidence type="ECO:0000256" key="9">
    <source>
        <dbReference type="SAM" id="Phobius"/>
    </source>
</evidence>
<evidence type="ECO:0000256" key="4">
    <source>
        <dbReference type="ARBA" id="ARBA00022989"/>
    </source>
</evidence>
<protein>
    <recommendedName>
        <fullName evidence="10">G-protein coupled receptors family 1 profile domain-containing protein</fullName>
    </recommendedName>
</protein>
<dbReference type="Pfam" id="PF00001">
    <property type="entry name" value="7tm_1"/>
    <property type="match status" value="1"/>
</dbReference>
<evidence type="ECO:0000256" key="8">
    <source>
        <dbReference type="ARBA" id="ARBA00023224"/>
    </source>
</evidence>
<dbReference type="PANTHER" id="PTHR24230">
    <property type="entry name" value="G-PROTEIN COUPLED RECEPTOR"/>
    <property type="match status" value="1"/>
</dbReference>
<dbReference type="SUPFAM" id="SSF81321">
    <property type="entry name" value="Family A G protein-coupled receptor-like"/>
    <property type="match status" value="1"/>
</dbReference>
<dbReference type="GO" id="GO:0008528">
    <property type="term" value="F:G protein-coupled peptide receptor activity"/>
    <property type="evidence" value="ECO:0007669"/>
    <property type="project" value="TreeGrafter"/>
</dbReference>
<dbReference type="GO" id="GO:0007218">
    <property type="term" value="P:neuropeptide signaling pathway"/>
    <property type="evidence" value="ECO:0007669"/>
    <property type="project" value="TreeGrafter"/>
</dbReference>
<keyword evidence="12" id="KW-1185">Reference proteome</keyword>
<evidence type="ECO:0000256" key="2">
    <source>
        <dbReference type="ARBA" id="ARBA00022475"/>
    </source>
</evidence>
<evidence type="ECO:0000256" key="7">
    <source>
        <dbReference type="ARBA" id="ARBA00023170"/>
    </source>
</evidence>
<evidence type="ECO:0000256" key="1">
    <source>
        <dbReference type="ARBA" id="ARBA00004651"/>
    </source>
</evidence>